<dbReference type="InterPro" id="IPR013480">
    <property type="entry name" value="NifX"/>
</dbReference>
<dbReference type="PANTHER" id="PTHR33937:SF1">
    <property type="entry name" value="IRON-MOLIBDENUM COFACTOR PROCESSING PROTEIN"/>
    <property type="match status" value="1"/>
</dbReference>
<dbReference type="Proteomes" id="UP000593910">
    <property type="component" value="Chromosome"/>
</dbReference>
<dbReference type="SUPFAM" id="SSF53146">
    <property type="entry name" value="Nitrogenase accessory factor-like"/>
    <property type="match status" value="1"/>
</dbReference>
<dbReference type="Gene3D" id="3.30.420.130">
    <property type="entry name" value="Dinitrogenase iron-molybdenum cofactor biosynthesis domain"/>
    <property type="match status" value="1"/>
</dbReference>
<evidence type="ECO:0000259" key="1">
    <source>
        <dbReference type="Pfam" id="PF02579"/>
    </source>
</evidence>
<keyword evidence="3" id="KW-1185">Reference proteome</keyword>
<name>A0A7M1ATG1_9BACT</name>
<dbReference type="InterPro" id="IPR003731">
    <property type="entry name" value="Di-Nase_FeMo-co_biosynth"/>
</dbReference>
<dbReference type="RefSeq" id="WP_193114132.1">
    <property type="nucleotide sequence ID" value="NZ_CP041165.1"/>
</dbReference>
<evidence type="ECO:0000313" key="2">
    <source>
        <dbReference type="EMBL" id="QOP40709.1"/>
    </source>
</evidence>
<dbReference type="InterPro" id="IPR036105">
    <property type="entry name" value="DiNase_FeMo-co_biosyn_sf"/>
</dbReference>
<dbReference type="Pfam" id="PF02579">
    <property type="entry name" value="Nitro_FeMo-Co"/>
    <property type="match status" value="1"/>
</dbReference>
<dbReference type="GO" id="GO:0009399">
    <property type="term" value="P:nitrogen fixation"/>
    <property type="evidence" value="ECO:0007669"/>
    <property type="project" value="InterPro"/>
</dbReference>
<dbReference type="PANTHER" id="PTHR33937">
    <property type="entry name" value="IRON-MOLYBDENUM PROTEIN-RELATED-RELATED"/>
    <property type="match status" value="1"/>
</dbReference>
<reference evidence="2 3" key="1">
    <citation type="submission" date="2019-06" db="EMBL/GenBank/DDBJ databases">
        <title>Sulfurimonas gotlandica sp. nov., a chemoautotrophic and psychrotolerant epsilonproteobacterium isolated from a pelagic redoxcline, and an emended description of the genus Sulfurimonas.</title>
        <authorList>
            <person name="Wang S."/>
            <person name="Jiang L."/>
            <person name="Shao Z."/>
        </authorList>
    </citation>
    <scope>NUCLEOTIDE SEQUENCE [LARGE SCALE GENOMIC DNA]</scope>
    <source>
        <strain evidence="2 3">B2</strain>
    </source>
</reference>
<accession>A0A7M1ATG1</accession>
<organism evidence="2 3">
    <name type="scientific">Sulfurimonas marina</name>
    <dbReference type="NCBI Taxonomy" id="2590551"/>
    <lineage>
        <taxon>Bacteria</taxon>
        <taxon>Pseudomonadati</taxon>
        <taxon>Campylobacterota</taxon>
        <taxon>Epsilonproteobacteria</taxon>
        <taxon>Campylobacterales</taxon>
        <taxon>Sulfurimonadaceae</taxon>
        <taxon>Sulfurimonas</taxon>
    </lineage>
</organism>
<dbReference type="NCBIfam" id="TIGR02663">
    <property type="entry name" value="nifX"/>
    <property type="match status" value="1"/>
</dbReference>
<gene>
    <name evidence="2" type="primary">nifX</name>
    <name evidence="2" type="ORF">FJR03_02710</name>
</gene>
<dbReference type="EMBL" id="CP041165">
    <property type="protein sequence ID" value="QOP40709.1"/>
    <property type="molecule type" value="Genomic_DNA"/>
</dbReference>
<dbReference type="InterPro" id="IPR051840">
    <property type="entry name" value="NifX/NifY_domain"/>
</dbReference>
<sequence>MASTITVTSNVGGVGTIRVAFATNDNENIDAHFGSAKQFNVYDISSEGFDISTIIKIDSKDTDKTVALLDKCDIVYFVNIGPTAAAKIINSGVFPIKYKEIVSIDEELKKIVSMLGTNPPPFIKKIIEKKAA</sequence>
<dbReference type="AlphaFoldDB" id="A0A7M1ATG1"/>
<feature type="domain" description="Dinitrogenase iron-molybdenum cofactor biosynthesis" evidence="1">
    <location>
        <begin position="25"/>
        <end position="111"/>
    </location>
</feature>
<dbReference type="GO" id="GO:0051540">
    <property type="term" value="F:metal cluster binding"/>
    <property type="evidence" value="ECO:0007669"/>
    <property type="project" value="InterPro"/>
</dbReference>
<dbReference type="KEGG" id="smax:FJR03_02710"/>
<proteinExistence type="predicted"/>
<protein>
    <submittedName>
        <fullName evidence="2">Nitrogen fixation protein NifX</fullName>
    </submittedName>
</protein>
<evidence type="ECO:0000313" key="3">
    <source>
        <dbReference type="Proteomes" id="UP000593910"/>
    </source>
</evidence>